<dbReference type="Pfam" id="PF26639">
    <property type="entry name" value="Het-6_barrel"/>
    <property type="match status" value="1"/>
</dbReference>
<dbReference type="InterPro" id="IPR052895">
    <property type="entry name" value="HetReg/Transcr_Mod"/>
</dbReference>
<evidence type="ECO:0008006" key="3">
    <source>
        <dbReference type="Google" id="ProtNLM"/>
    </source>
</evidence>
<evidence type="ECO:0000313" key="1">
    <source>
        <dbReference type="EMBL" id="PMD45586.1"/>
    </source>
</evidence>
<organism evidence="1 2">
    <name type="scientific">Hyaloscypha variabilis (strain UAMH 11265 / GT02V1 / F)</name>
    <name type="common">Meliniomyces variabilis</name>
    <dbReference type="NCBI Taxonomy" id="1149755"/>
    <lineage>
        <taxon>Eukaryota</taxon>
        <taxon>Fungi</taxon>
        <taxon>Dikarya</taxon>
        <taxon>Ascomycota</taxon>
        <taxon>Pezizomycotina</taxon>
        <taxon>Leotiomycetes</taxon>
        <taxon>Helotiales</taxon>
        <taxon>Hyaloscyphaceae</taxon>
        <taxon>Hyaloscypha</taxon>
        <taxon>Hyaloscypha variabilis</taxon>
    </lineage>
</organism>
<gene>
    <name evidence="1" type="ORF">L207DRAFT_508429</name>
</gene>
<accession>A0A2J6S493</accession>
<dbReference type="PANTHER" id="PTHR24148:SF64">
    <property type="entry name" value="HETEROKARYON INCOMPATIBILITY DOMAIN-CONTAINING PROTEIN"/>
    <property type="match status" value="1"/>
</dbReference>
<dbReference type="Proteomes" id="UP000235786">
    <property type="component" value="Unassembled WGS sequence"/>
</dbReference>
<evidence type="ECO:0000313" key="2">
    <source>
        <dbReference type="Proteomes" id="UP000235786"/>
    </source>
</evidence>
<proteinExistence type="predicted"/>
<dbReference type="EMBL" id="KZ613940">
    <property type="protein sequence ID" value="PMD45586.1"/>
    <property type="molecule type" value="Genomic_DNA"/>
</dbReference>
<name>A0A2J6S493_HYAVF</name>
<protein>
    <recommendedName>
        <fullName evidence="3">Heterokaryon incompatibility domain-containing protein</fullName>
    </recommendedName>
</protein>
<dbReference type="PANTHER" id="PTHR24148">
    <property type="entry name" value="ANKYRIN REPEAT DOMAIN-CONTAINING PROTEIN 39 HOMOLOG-RELATED"/>
    <property type="match status" value="1"/>
</dbReference>
<dbReference type="AlphaFoldDB" id="A0A2J6S493"/>
<dbReference type="OrthoDB" id="2157530at2759"/>
<sequence length="452" mass="50522">MRCGQKTLNWTALRQLSRHGTMCGTLRSGHPEKFLALSLLRTQLTDGVPAEDLVKTISFSAGAKTAEEQWCSWIMLLVDTIRARNATRFHDKLYAIFGVALRSVPPSWRHINFLKANYEQSVEDAFLSFTAVLLENLPNLAILSDLSTSSGDGPKIHKALPSWCPDFSTPRSSVQLITLNVLNANRPYDFAASRWLARDNGPCLVTGRILSVSGKPIARIAKAWQGTFPVYAADTIYDPPSVEGFFDSCRSLEPTYSLTGQDRVEALWRTLLVDCDEILGQPPPTETFSLAFAAFLAFHSASTLNNLNGKMKEDFANTIRKREHDFRSSTIRLPTLSTIIRLAEEVDNHGLTSHSVQATVNLTNQFQLRARNWAPGRRLFTTHQKWLGLGPETLEQDDEVWLLKNANVPFILRSHGDSQYTLVGEAYVHGIMHGELIDAPRGTEGFREIQIV</sequence>
<keyword evidence="2" id="KW-1185">Reference proteome</keyword>
<reference evidence="1 2" key="1">
    <citation type="submission" date="2016-04" db="EMBL/GenBank/DDBJ databases">
        <title>A degradative enzymes factory behind the ericoid mycorrhizal symbiosis.</title>
        <authorList>
            <consortium name="DOE Joint Genome Institute"/>
            <person name="Martino E."/>
            <person name="Morin E."/>
            <person name="Grelet G."/>
            <person name="Kuo A."/>
            <person name="Kohler A."/>
            <person name="Daghino S."/>
            <person name="Barry K."/>
            <person name="Choi C."/>
            <person name="Cichocki N."/>
            <person name="Clum A."/>
            <person name="Copeland A."/>
            <person name="Hainaut M."/>
            <person name="Haridas S."/>
            <person name="Labutti K."/>
            <person name="Lindquist E."/>
            <person name="Lipzen A."/>
            <person name="Khouja H.-R."/>
            <person name="Murat C."/>
            <person name="Ohm R."/>
            <person name="Olson A."/>
            <person name="Spatafora J."/>
            <person name="Veneault-Fourrey C."/>
            <person name="Henrissat B."/>
            <person name="Grigoriev I."/>
            <person name="Martin F."/>
            <person name="Perotto S."/>
        </authorList>
    </citation>
    <scope>NUCLEOTIDE SEQUENCE [LARGE SCALE GENOMIC DNA]</scope>
    <source>
        <strain evidence="1 2">F</strain>
    </source>
</reference>